<dbReference type="InterPro" id="IPR051531">
    <property type="entry name" value="N-acetyltransferase"/>
</dbReference>
<evidence type="ECO:0000256" key="1">
    <source>
        <dbReference type="ARBA" id="ARBA00022679"/>
    </source>
</evidence>
<evidence type="ECO:0000313" key="6">
    <source>
        <dbReference type="Proteomes" id="UP001063816"/>
    </source>
</evidence>
<dbReference type="InterPro" id="IPR000182">
    <property type="entry name" value="GNAT_dom"/>
</dbReference>
<proteinExistence type="inferred from homology"/>
<organism evidence="5 6">
    <name type="scientific">Silvania hatchlandensis</name>
    <dbReference type="NCBI Taxonomy" id="2926469"/>
    <lineage>
        <taxon>Bacteria</taxon>
        <taxon>Pseudomonadati</taxon>
        <taxon>Pseudomonadota</taxon>
        <taxon>Gammaproteobacteria</taxon>
        <taxon>Enterobacterales</taxon>
        <taxon>Enterobacteriaceae</taxon>
        <taxon>Silvania</taxon>
    </lineage>
</organism>
<accession>A0A9J6PXV9</accession>
<dbReference type="EMBL" id="JAMGZK010000038">
    <property type="protein sequence ID" value="MCU6663497.1"/>
    <property type="molecule type" value="Genomic_DNA"/>
</dbReference>
<gene>
    <name evidence="5" type="ORF">M8014_03940</name>
</gene>
<dbReference type="Pfam" id="PF13302">
    <property type="entry name" value="Acetyltransf_3"/>
    <property type="match status" value="1"/>
</dbReference>
<sequence length="186" mass="21574">MVTPALETERLLLKPLSSDDAVQIQRTFPRWEIVRYLIASVPWPYPDNAAQHYVDNIALAASKKGKGWYWTLRRKEAPEEVIGVICLMDIPDNNRGFWLVPEWQGQGYMTEACHAVTNFWFTELDREVLRAPKAAINNRSRNLSERSGMRLLRVEKGEYVAGVLDTELWEITRDEWRQLNGASARR</sequence>
<evidence type="ECO:0000256" key="3">
    <source>
        <dbReference type="ARBA" id="ARBA00038502"/>
    </source>
</evidence>
<dbReference type="RefSeq" id="WP_271281233.1">
    <property type="nucleotide sequence ID" value="NZ_JAMGZK010000038.1"/>
</dbReference>
<dbReference type="Gene3D" id="3.40.630.30">
    <property type="match status" value="1"/>
</dbReference>
<dbReference type="AlphaFoldDB" id="A0A9J6PXV9"/>
<evidence type="ECO:0000259" key="4">
    <source>
        <dbReference type="Pfam" id="PF13302"/>
    </source>
</evidence>
<comment type="caution">
    <text evidence="5">The sequence shown here is derived from an EMBL/GenBank/DDBJ whole genome shotgun (WGS) entry which is preliminary data.</text>
</comment>
<evidence type="ECO:0000313" key="5">
    <source>
        <dbReference type="EMBL" id="MCU6663497.1"/>
    </source>
</evidence>
<dbReference type="Proteomes" id="UP001063816">
    <property type="component" value="Unassembled WGS sequence"/>
</dbReference>
<dbReference type="GO" id="GO:0016747">
    <property type="term" value="F:acyltransferase activity, transferring groups other than amino-acyl groups"/>
    <property type="evidence" value="ECO:0007669"/>
    <property type="project" value="InterPro"/>
</dbReference>
<comment type="similarity">
    <text evidence="3">Belongs to the acetyltransferase family. RimJ subfamily.</text>
</comment>
<dbReference type="PANTHER" id="PTHR43792:SF8">
    <property type="entry name" value="[RIBOSOMAL PROTEIN US5]-ALANINE N-ACETYLTRANSFERASE"/>
    <property type="match status" value="1"/>
</dbReference>
<dbReference type="PANTHER" id="PTHR43792">
    <property type="entry name" value="GNAT FAMILY, PUTATIVE (AFU_ORTHOLOGUE AFUA_3G00765)-RELATED-RELATED"/>
    <property type="match status" value="1"/>
</dbReference>
<name>A0A9J6PXV9_9ENTR</name>
<protein>
    <submittedName>
        <fullName evidence="5">GNAT family N-acetyltransferase</fullName>
    </submittedName>
</protein>
<reference evidence="5" key="1">
    <citation type="submission" date="2022-05" db="EMBL/GenBank/DDBJ databases">
        <title>Description of a novel species of Leclercia; Leclercia tamurae and the Proposal for a Novel Genus Silvania gen. nov. Containing Two Novel Species Silvania hatchlandensis sp. nov. and Silvania confinis sp. nov. Isolated from the Rhizosphere of Oak.</title>
        <authorList>
            <person name="Maddock D.W."/>
            <person name="Brady C.L."/>
            <person name="Denman S."/>
            <person name="Arnold D."/>
        </authorList>
    </citation>
    <scope>NUCLEOTIDE SEQUENCE</scope>
    <source>
        <strain evidence="5">H19S6</strain>
    </source>
</reference>
<evidence type="ECO:0000256" key="2">
    <source>
        <dbReference type="ARBA" id="ARBA00023315"/>
    </source>
</evidence>
<keyword evidence="2" id="KW-0012">Acyltransferase</keyword>
<feature type="domain" description="N-acetyltransferase" evidence="4">
    <location>
        <begin position="10"/>
        <end position="150"/>
    </location>
</feature>
<keyword evidence="1" id="KW-0808">Transferase</keyword>
<dbReference type="SUPFAM" id="SSF55729">
    <property type="entry name" value="Acyl-CoA N-acyltransferases (Nat)"/>
    <property type="match status" value="1"/>
</dbReference>
<keyword evidence="6" id="KW-1185">Reference proteome</keyword>
<dbReference type="InterPro" id="IPR016181">
    <property type="entry name" value="Acyl_CoA_acyltransferase"/>
</dbReference>